<protein>
    <submittedName>
        <fullName evidence="1">Uncharacterized protein</fullName>
    </submittedName>
</protein>
<gene>
    <name evidence="1" type="ORF">FHS68_003594</name>
</gene>
<proteinExistence type="predicted"/>
<dbReference type="RefSeq" id="WP_167272549.1">
    <property type="nucleotide sequence ID" value="NZ_JAASQJ010000003.1"/>
</dbReference>
<organism evidence="1 2">
    <name type="scientific">Dyadobacter arcticus</name>
    <dbReference type="NCBI Taxonomy" id="1078754"/>
    <lineage>
        <taxon>Bacteria</taxon>
        <taxon>Pseudomonadati</taxon>
        <taxon>Bacteroidota</taxon>
        <taxon>Cytophagia</taxon>
        <taxon>Cytophagales</taxon>
        <taxon>Spirosomataceae</taxon>
        <taxon>Dyadobacter</taxon>
    </lineage>
</organism>
<reference evidence="1 2" key="1">
    <citation type="submission" date="2020-03" db="EMBL/GenBank/DDBJ databases">
        <title>Genomic Encyclopedia of Type Strains, Phase IV (KMG-IV): sequencing the most valuable type-strain genomes for metagenomic binning, comparative biology and taxonomic classification.</title>
        <authorList>
            <person name="Goeker M."/>
        </authorList>
    </citation>
    <scope>NUCLEOTIDE SEQUENCE [LARGE SCALE GENOMIC DNA]</scope>
    <source>
        <strain evidence="1 2">DSM 102865</strain>
    </source>
</reference>
<sequence length="53" mass="6036">MPATTGIHLQAVDGQWIPVNFKWDDTAFHALELKRGFVLKRIRTGNMNVTLVQ</sequence>
<keyword evidence="2" id="KW-1185">Reference proteome</keyword>
<comment type="caution">
    <text evidence="1">The sequence shown here is derived from an EMBL/GenBank/DDBJ whole genome shotgun (WGS) entry which is preliminary data.</text>
</comment>
<evidence type="ECO:0000313" key="2">
    <source>
        <dbReference type="Proteomes" id="UP001179181"/>
    </source>
</evidence>
<name>A0ABX0UNA9_9BACT</name>
<accession>A0ABX0UNA9</accession>
<dbReference type="EMBL" id="JAASQJ010000003">
    <property type="protein sequence ID" value="NIJ54412.1"/>
    <property type="molecule type" value="Genomic_DNA"/>
</dbReference>
<dbReference type="Proteomes" id="UP001179181">
    <property type="component" value="Unassembled WGS sequence"/>
</dbReference>
<evidence type="ECO:0000313" key="1">
    <source>
        <dbReference type="EMBL" id="NIJ54412.1"/>
    </source>
</evidence>